<dbReference type="PANTHER" id="PTHR16212:SF4">
    <property type="entry name" value="FOCADHESIN"/>
    <property type="match status" value="1"/>
</dbReference>
<organism evidence="3">
    <name type="scientific">Cacopsylla melanoneura</name>
    <dbReference type="NCBI Taxonomy" id="428564"/>
    <lineage>
        <taxon>Eukaryota</taxon>
        <taxon>Metazoa</taxon>
        <taxon>Ecdysozoa</taxon>
        <taxon>Arthropoda</taxon>
        <taxon>Hexapoda</taxon>
        <taxon>Insecta</taxon>
        <taxon>Pterygota</taxon>
        <taxon>Neoptera</taxon>
        <taxon>Paraneoptera</taxon>
        <taxon>Hemiptera</taxon>
        <taxon>Sternorrhyncha</taxon>
        <taxon>Psylloidea</taxon>
        <taxon>Psyllidae</taxon>
        <taxon>Psyllinae</taxon>
        <taxon>Cacopsylla</taxon>
    </lineage>
</organism>
<proteinExistence type="predicted"/>
<feature type="compositionally biased region" description="Polar residues" evidence="1">
    <location>
        <begin position="1243"/>
        <end position="1254"/>
    </location>
</feature>
<evidence type="ECO:0000256" key="1">
    <source>
        <dbReference type="SAM" id="MobiDB-lite"/>
    </source>
</evidence>
<name>A0A8D8SIE2_9HEMI</name>
<dbReference type="InterPro" id="IPR022542">
    <property type="entry name" value="FOCAD/RST1_DUF3730"/>
</dbReference>
<dbReference type="GO" id="GO:0060147">
    <property type="term" value="P:regulation of post-transcriptional gene silencing"/>
    <property type="evidence" value="ECO:0007669"/>
    <property type="project" value="InterPro"/>
</dbReference>
<dbReference type="Pfam" id="PF12530">
    <property type="entry name" value="DUF3730"/>
    <property type="match status" value="1"/>
</dbReference>
<protein>
    <submittedName>
        <fullName evidence="3">Focadhesin</fullName>
    </submittedName>
</protein>
<accession>A0A8D8SIE2</accession>
<feature type="domain" description="DUF3730" evidence="2">
    <location>
        <begin position="497"/>
        <end position="714"/>
    </location>
</feature>
<feature type="compositionally biased region" description="Basic and acidic residues" evidence="1">
    <location>
        <begin position="1320"/>
        <end position="1331"/>
    </location>
</feature>
<dbReference type="EMBL" id="HBUF01223219">
    <property type="protein sequence ID" value="CAG6670405.1"/>
    <property type="molecule type" value="Transcribed_RNA"/>
</dbReference>
<feature type="region of interest" description="Disordered" evidence="1">
    <location>
        <begin position="783"/>
        <end position="816"/>
    </location>
</feature>
<feature type="compositionally biased region" description="Basic and acidic residues" evidence="1">
    <location>
        <begin position="1271"/>
        <end position="1312"/>
    </location>
</feature>
<sequence length="1408" mass="159264">MEDIVKKLDQKKPVHVRQAFNKLIALMLDKKKKGVKLTRQSEEIVFLKEQCISPCLSISRGGLDTLCNVVLLELLSKHDVTTVLLSLSVKGKNLYPLLQAILSLQELPLQSSPPNMADHPFVLVLQQCGDQVWQPMLDLIRLTTSQTPELFAYFTPVFSYILCTRDPTLTLAAKQNTWQLLTRLTMDRPRDRIRVLLHHFVWFQSSSPDQEDTQQILFLNNLSSSTVEQFPSHAILYLVTYSELLVRSLQGNSPHIELIWDTIESLTNEVIMESSNQHCATEVVQATEKELVPMILLLLVQCIPLCDENNLQHVLTISAALIDEFHVSHHRVVRLSPALLCSFISPLLPWLYTLGSSEQLKSVVIQFIQMIIDASLDETPKECQIDSESNQSLDSAESGSINLSYEEWEEHRHLLSVDSERIMSAQCLIRKLNEHNMDLWQTELAPFPGLDCLVAGHLTAKCLRPNHNMFDTYTGSTHDKQWRFLIAQTPSNALYLILWLLTRERQPPAIHHWLDLLVQTARDKDNIPLILNTLESLKLTRDPSVTSRLIILYTSLWSIEPRTFQFLLPLLDRNTSQMKAWIFDVVRASAMRTVCQKHPDIYGKELVPLLSSILSNYADSSSHTLPVTLCLESIHVLCQAGVVDFASVWTTLSVLRHDTRPRVMIGLISLMECGAPSSDSPHDTDLSYEISSVLWSYVASNISVDVTAAAFRTLSRFNFINDYPLKYLHEKFRLGIKIPKSVLGKLHQDSKAPEEHLMYIPGECFVRLLPLADFASRSASSLFPQPQPLRANTRSTQDQHGVNQSRIQLDQSRLGGSKEQDVPAAYASFVQLMTSCVEKELQTYREIIYNSPYSDQAHTREPIDYSYLPYKSIVRALIKYVQTKIEDGLLYETTVITALDILASSYSKPLPPLNWSFLINAYLAPSKTNPTPSKKIIVSSIDDPHAAHQCKQLALRIAAQNCVTSQDTCRSLATYLTLCQPQTSEACILSQHLTNLCQHLNPTVFQDYFDSIGSNELNQGSNDLNQGSNELNLLDVEFVLYSYYTGIKHCLTQLGPKLSTLHLPPSTNLESNIFYLSSTVCQLYDKYSTRYLDTSFNIETPRSQIDDDKLFSVILDCIPHIPPVIRQHLLDNQPTPLTLLHIHLIRNKLSPLSLTPLIQDMSDANRARLVWEQFPSMLTQYSPNEVIQFLCEEVLTQRNKSQISPETVWKLFLLSLFSVSLHRHLLSFTLESECHRLHDFTLPSSQTRPLSTDEFQGKCSEPSRQVNCGDKTTDPSRELSSHGKCSDHSRLLNRDTTTELSQEQKKSQDKSIEISTKSGEVSHRTETERVSDPSQVLSSMVQLMPVAFASLLGKEQTNQVISCVVSAIQPQAGPQLDPIVKQMLQSMLLCLKSKMSHAVLLNLPLSIS</sequence>
<feature type="compositionally biased region" description="Polar residues" evidence="1">
    <location>
        <begin position="783"/>
        <end position="811"/>
    </location>
</feature>
<dbReference type="PANTHER" id="PTHR16212">
    <property type="entry name" value="FOCADHESIN FAMILY MEMBER"/>
    <property type="match status" value="1"/>
</dbReference>
<evidence type="ECO:0000313" key="3">
    <source>
        <dbReference type="EMBL" id="CAG6670405.1"/>
    </source>
</evidence>
<feature type="region of interest" description="Disordered" evidence="1">
    <location>
        <begin position="1243"/>
        <end position="1333"/>
    </location>
</feature>
<dbReference type="InterPro" id="IPR045163">
    <property type="entry name" value="Focadhesin/RST1"/>
</dbReference>
<reference evidence="3" key="1">
    <citation type="submission" date="2021-05" db="EMBL/GenBank/DDBJ databases">
        <authorList>
            <person name="Alioto T."/>
            <person name="Alioto T."/>
            <person name="Gomez Garrido J."/>
        </authorList>
    </citation>
    <scope>NUCLEOTIDE SEQUENCE</scope>
</reference>
<evidence type="ECO:0000259" key="2">
    <source>
        <dbReference type="Pfam" id="PF12530"/>
    </source>
</evidence>